<dbReference type="RefSeq" id="WP_087402292.1">
    <property type="nucleotide sequence ID" value="NZ_CP010059.1"/>
</dbReference>
<dbReference type="PANTHER" id="PTHR43141">
    <property type="entry name" value="CYTOCHROME BD2 SUBUNIT II"/>
    <property type="match status" value="1"/>
</dbReference>
<evidence type="ECO:0000256" key="6">
    <source>
        <dbReference type="ARBA" id="ARBA00022692"/>
    </source>
</evidence>
<evidence type="ECO:0000256" key="11">
    <source>
        <dbReference type="ARBA" id="ARBA00023136"/>
    </source>
</evidence>
<keyword evidence="6" id="KW-0812">Transmembrane</keyword>
<comment type="similarity">
    <text evidence="2">Belongs to the cytochrome ubiquinol oxidase subunit 2 family.</text>
</comment>
<evidence type="ECO:0000256" key="2">
    <source>
        <dbReference type="ARBA" id="ARBA00007543"/>
    </source>
</evidence>
<keyword evidence="7" id="KW-0479">Metal-binding</keyword>
<accession>A0A1Y3UVE6</accession>
<dbReference type="PIRSF" id="PIRSF000267">
    <property type="entry name" value="Cyt_oxidse_sub2"/>
    <property type="match status" value="1"/>
</dbReference>
<proteinExistence type="inferred from homology"/>
<keyword evidence="5" id="KW-0349">Heme</keyword>
<protein>
    <submittedName>
        <fullName evidence="12">Cytochrome d ubiquinol oxidase, subunit II</fullName>
    </submittedName>
</protein>
<dbReference type="EMBL" id="NIBL01000002">
    <property type="protein sequence ID" value="OUZ17826.1"/>
    <property type="molecule type" value="Genomic_DNA"/>
</dbReference>
<gene>
    <name evidence="12" type="ORF">A5869_001298</name>
</gene>
<dbReference type="GO" id="GO:0005886">
    <property type="term" value="C:plasma membrane"/>
    <property type="evidence" value="ECO:0007669"/>
    <property type="project" value="UniProtKB-SubCell"/>
</dbReference>
<name>A0A1Y3UVE6_9ENTE</name>
<keyword evidence="9" id="KW-1133">Transmembrane helix</keyword>
<evidence type="ECO:0000256" key="8">
    <source>
        <dbReference type="ARBA" id="ARBA00022982"/>
    </source>
</evidence>
<dbReference type="GO" id="GO:0046872">
    <property type="term" value="F:metal ion binding"/>
    <property type="evidence" value="ECO:0007669"/>
    <property type="project" value="UniProtKB-KW"/>
</dbReference>
<evidence type="ECO:0000256" key="10">
    <source>
        <dbReference type="ARBA" id="ARBA00023004"/>
    </source>
</evidence>
<evidence type="ECO:0000256" key="7">
    <source>
        <dbReference type="ARBA" id="ARBA00022723"/>
    </source>
</evidence>
<evidence type="ECO:0000256" key="3">
    <source>
        <dbReference type="ARBA" id="ARBA00022448"/>
    </source>
</evidence>
<evidence type="ECO:0000256" key="5">
    <source>
        <dbReference type="ARBA" id="ARBA00022617"/>
    </source>
</evidence>
<dbReference type="GO" id="GO:0019646">
    <property type="term" value="P:aerobic electron transport chain"/>
    <property type="evidence" value="ECO:0007669"/>
    <property type="project" value="TreeGrafter"/>
</dbReference>
<evidence type="ECO:0000256" key="4">
    <source>
        <dbReference type="ARBA" id="ARBA00022475"/>
    </source>
</evidence>
<dbReference type="PANTHER" id="PTHR43141:SF5">
    <property type="entry name" value="CYTOCHROME BD-I UBIQUINOL OXIDASE SUBUNIT 2"/>
    <property type="match status" value="1"/>
</dbReference>
<dbReference type="AlphaFoldDB" id="A0A1Y3UVE6"/>
<dbReference type="Proteomes" id="UP000196503">
    <property type="component" value="Unassembled WGS sequence"/>
</dbReference>
<reference evidence="12 13" key="1">
    <citation type="submission" date="2017-05" db="EMBL/GenBank/DDBJ databases">
        <title>The Genome Sequence of Enterococcus faecium 2D5_DIV0622.</title>
        <authorList>
            <consortium name="The Broad Institute Genomics Platform"/>
            <consortium name="The Broad Institute Genomic Center for Infectious Diseases"/>
            <person name="Earl A."/>
            <person name="Manson A."/>
            <person name="Schwartman J."/>
            <person name="Gilmore M."/>
            <person name="Abouelleil A."/>
            <person name="Cao P."/>
            <person name="Chapman S."/>
            <person name="Cusick C."/>
            <person name="Shea T."/>
            <person name="Young S."/>
            <person name="Neafsey D."/>
            <person name="Nusbaum C."/>
            <person name="Birren B."/>
        </authorList>
    </citation>
    <scope>NUCLEOTIDE SEQUENCE [LARGE SCALE GENOMIC DNA]</scope>
    <source>
        <strain evidence="12 13">2D5_DIV0622</strain>
    </source>
</reference>
<keyword evidence="4" id="KW-1003">Cell membrane</keyword>
<evidence type="ECO:0000313" key="13">
    <source>
        <dbReference type="Proteomes" id="UP000196503"/>
    </source>
</evidence>
<dbReference type="Pfam" id="PF02322">
    <property type="entry name" value="Cyt_bd_oxida_II"/>
    <property type="match status" value="1"/>
</dbReference>
<evidence type="ECO:0000256" key="1">
    <source>
        <dbReference type="ARBA" id="ARBA00004651"/>
    </source>
</evidence>
<keyword evidence="8" id="KW-0249">Electron transport</keyword>
<sequence>MNNLQLLWFFLIGVLFSGYFFLEGFDYGVGMSMHTLAKNEKERDQLVATIGPVWDGNEVWLITAGGAMFASFPFWYASLFSGYYLLLFTILFGLIIRGVSFEFRHKVEPSKKNFWNWTLTIGSFIVPFFFGIIFISMIQGMPLDANGNMTAHFTDYFNIFSIVGGVALTLLCYLHGLNYIALKTDGPIRHRARDYAKVLYYVLYAGLAVFAILLYLQTDFFKLHFATTLALVVLIVLLTVFANISVLKGKELAAFLASGLTLVSLVALLFTGLFPRVMISSISSKFDLLIKNASSTPYTLKIMSIVAITLLPFVLAYFAWTYYIFRKRVTADVAGYEE</sequence>
<dbReference type="GO" id="GO:0016682">
    <property type="term" value="F:oxidoreductase activity, acting on diphenols and related substances as donors, oxygen as acceptor"/>
    <property type="evidence" value="ECO:0007669"/>
    <property type="project" value="TreeGrafter"/>
</dbReference>
<dbReference type="GO" id="GO:0009055">
    <property type="term" value="F:electron transfer activity"/>
    <property type="evidence" value="ECO:0007669"/>
    <property type="project" value="TreeGrafter"/>
</dbReference>
<keyword evidence="3" id="KW-0813">Transport</keyword>
<comment type="subcellular location">
    <subcellularLocation>
        <location evidence="1">Cell membrane</location>
        <topology evidence="1">Multi-pass membrane protein</topology>
    </subcellularLocation>
</comment>
<keyword evidence="10" id="KW-0408">Iron</keyword>
<comment type="caution">
    <text evidence="12">The sequence shown here is derived from an EMBL/GenBank/DDBJ whole genome shotgun (WGS) entry which is preliminary data.</text>
</comment>
<evidence type="ECO:0000256" key="9">
    <source>
        <dbReference type="ARBA" id="ARBA00022989"/>
    </source>
</evidence>
<keyword evidence="11" id="KW-0472">Membrane</keyword>
<dbReference type="GO" id="GO:0070069">
    <property type="term" value="C:cytochrome complex"/>
    <property type="evidence" value="ECO:0007669"/>
    <property type="project" value="TreeGrafter"/>
</dbReference>
<evidence type="ECO:0000313" key="12">
    <source>
        <dbReference type="EMBL" id="OUZ17826.1"/>
    </source>
</evidence>
<dbReference type="NCBIfam" id="TIGR00203">
    <property type="entry name" value="cydB"/>
    <property type="match status" value="1"/>
</dbReference>
<organism evidence="12 13">
    <name type="scientific">Enterococcus cecorum</name>
    <dbReference type="NCBI Taxonomy" id="44008"/>
    <lineage>
        <taxon>Bacteria</taxon>
        <taxon>Bacillati</taxon>
        <taxon>Bacillota</taxon>
        <taxon>Bacilli</taxon>
        <taxon>Lactobacillales</taxon>
        <taxon>Enterococcaceae</taxon>
        <taxon>Enterococcus</taxon>
    </lineage>
</organism>
<dbReference type="InterPro" id="IPR003317">
    <property type="entry name" value="Cyt-d_oxidase_su2"/>
</dbReference>